<protein>
    <submittedName>
        <fullName evidence="1">Uncharacterized protein</fullName>
    </submittedName>
</protein>
<gene>
    <name evidence="1" type="ORF">MKW94_029310</name>
</gene>
<reference evidence="1" key="1">
    <citation type="submission" date="2022-03" db="EMBL/GenBank/DDBJ databases">
        <title>A functionally conserved STORR gene fusion in Papaver species that diverged 16.8 million years ago.</title>
        <authorList>
            <person name="Catania T."/>
        </authorList>
    </citation>
    <scope>NUCLEOTIDE SEQUENCE</scope>
    <source>
        <strain evidence="1">S-191538</strain>
    </source>
</reference>
<evidence type="ECO:0000313" key="1">
    <source>
        <dbReference type="EMBL" id="MCL7045255.1"/>
    </source>
</evidence>
<dbReference type="AlphaFoldDB" id="A0AA42AZ71"/>
<dbReference type="EMBL" id="JAJJMA010267708">
    <property type="protein sequence ID" value="MCL7045255.1"/>
    <property type="molecule type" value="Genomic_DNA"/>
</dbReference>
<dbReference type="Proteomes" id="UP001177140">
    <property type="component" value="Unassembled WGS sequence"/>
</dbReference>
<organism evidence="1 2">
    <name type="scientific">Papaver nudicaule</name>
    <name type="common">Iceland poppy</name>
    <dbReference type="NCBI Taxonomy" id="74823"/>
    <lineage>
        <taxon>Eukaryota</taxon>
        <taxon>Viridiplantae</taxon>
        <taxon>Streptophyta</taxon>
        <taxon>Embryophyta</taxon>
        <taxon>Tracheophyta</taxon>
        <taxon>Spermatophyta</taxon>
        <taxon>Magnoliopsida</taxon>
        <taxon>Ranunculales</taxon>
        <taxon>Papaveraceae</taxon>
        <taxon>Papaveroideae</taxon>
        <taxon>Papaver</taxon>
    </lineage>
</organism>
<evidence type="ECO:0000313" key="2">
    <source>
        <dbReference type="Proteomes" id="UP001177140"/>
    </source>
</evidence>
<name>A0AA42AZ71_PAPNU</name>
<feature type="non-terminal residue" evidence="1">
    <location>
        <position position="1"/>
    </location>
</feature>
<keyword evidence="2" id="KW-1185">Reference proteome</keyword>
<accession>A0AA42AZ71</accession>
<sequence>DHVWKRLDGEFNTTLVGGHMEQLMFEQSLERSVIEFKMAKWIEMFKKPSTSNGYQKTKFISFNGW</sequence>
<proteinExistence type="predicted"/>
<comment type="caution">
    <text evidence="1">The sequence shown here is derived from an EMBL/GenBank/DDBJ whole genome shotgun (WGS) entry which is preliminary data.</text>
</comment>
<feature type="non-terminal residue" evidence="1">
    <location>
        <position position="65"/>
    </location>
</feature>